<dbReference type="SUPFAM" id="SSF159941">
    <property type="entry name" value="MM3350-like"/>
    <property type="match status" value="1"/>
</dbReference>
<evidence type="ECO:0000259" key="2">
    <source>
        <dbReference type="Pfam" id="PF07929"/>
    </source>
</evidence>
<sequence length="203" mass="23703">MCMRMSSQKKPIQEGEMERTATENSSGWELEIRLQHVNPEVVRQIQVPKSLTFDQLHMVIQEAMGWQNYHLYEFKDNGISITTPDDETEFSEATWDATQHHLDEFPWQEGNIFTYVYDFGDYWVHTIRIGKRLYSPLSRPRVIGGAGACPPEDVGGPPGYRMFLEAFDDPAHPEHETYVNWSQGHYNREFSAEEADRRLSLRF</sequence>
<feature type="domain" description="Plasmid pRiA4b Orf3-like" evidence="2">
    <location>
        <begin position="29"/>
        <end position="190"/>
    </location>
</feature>
<name>A0A2T2XJR0_9FIRM</name>
<feature type="region of interest" description="Disordered" evidence="1">
    <location>
        <begin position="1"/>
        <end position="24"/>
    </location>
</feature>
<reference evidence="3 4" key="1">
    <citation type="journal article" date="2014" name="BMC Genomics">
        <title>Comparison of environmental and isolate Sulfobacillus genomes reveals diverse carbon, sulfur, nitrogen, and hydrogen metabolisms.</title>
        <authorList>
            <person name="Justice N.B."/>
            <person name="Norman A."/>
            <person name="Brown C.T."/>
            <person name="Singh A."/>
            <person name="Thomas B.C."/>
            <person name="Banfield J.F."/>
        </authorList>
    </citation>
    <scope>NUCLEOTIDE SEQUENCE [LARGE SCALE GENOMIC DNA]</scope>
    <source>
        <strain evidence="3">AMDSBA4</strain>
    </source>
</reference>
<comment type="caution">
    <text evidence="3">The sequence shown here is derived from an EMBL/GenBank/DDBJ whole genome shotgun (WGS) entry which is preliminary data.</text>
</comment>
<dbReference type="EMBL" id="PXYW01000007">
    <property type="protein sequence ID" value="PSR34727.1"/>
    <property type="molecule type" value="Genomic_DNA"/>
</dbReference>
<dbReference type="InterPro" id="IPR012912">
    <property type="entry name" value="Plasmid_pRiA4b_Orf3-like"/>
</dbReference>
<dbReference type="InterPro" id="IPR024047">
    <property type="entry name" value="MM3350-like_sf"/>
</dbReference>
<organism evidence="3 4">
    <name type="scientific">Sulfobacillus benefaciens</name>
    <dbReference type="NCBI Taxonomy" id="453960"/>
    <lineage>
        <taxon>Bacteria</taxon>
        <taxon>Bacillati</taxon>
        <taxon>Bacillota</taxon>
        <taxon>Clostridia</taxon>
        <taxon>Eubacteriales</taxon>
        <taxon>Clostridiales Family XVII. Incertae Sedis</taxon>
        <taxon>Sulfobacillus</taxon>
    </lineage>
</organism>
<evidence type="ECO:0000313" key="4">
    <source>
        <dbReference type="Proteomes" id="UP000242972"/>
    </source>
</evidence>
<gene>
    <name evidence="3" type="ORF">C7B46_04640</name>
</gene>
<dbReference type="Gene3D" id="3.10.290.30">
    <property type="entry name" value="MM3350-like"/>
    <property type="match status" value="1"/>
</dbReference>
<feature type="compositionally biased region" description="Basic and acidic residues" evidence="1">
    <location>
        <begin position="11"/>
        <end position="21"/>
    </location>
</feature>
<dbReference type="Pfam" id="PF07929">
    <property type="entry name" value="PRiA4_ORF3"/>
    <property type="match status" value="1"/>
</dbReference>
<proteinExistence type="predicted"/>
<evidence type="ECO:0000256" key="1">
    <source>
        <dbReference type="SAM" id="MobiDB-lite"/>
    </source>
</evidence>
<dbReference type="AlphaFoldDB" id="A0A2T2XJR0"/>
<protein>
    <recommendedName>
        <fullName evidence="2">Plasmid pRiA4b Orf3-like domain-containing protein</fullName>
    </recommendedName>
</protein>
<dbReference type="PANTHER" id="PTHR41878:SF1">
    <property type="entry name" value="TNPR PROTEIN"/>
    <property type="match status" value="1"/>
</dbReference>
<evidence type="ECO:0000313" key="3">
    <source>
        <dbReference type="EMBL" id="PSR34727.1"/>
    </source>
</evidence>
<accession>A0A2T2XJR0</accession>
<feature type="compositionally biased region" description="Polar residues" evidence="1">
    <location>
        <begin position="1"/>
        <end position="10"/>
    </location>
</feature>
<dbReference type="Proteomes" id="UP000242972">
    <property type="component" value="Unassembled WGS sequence"/>
</dbReference>
<dbReference type="PANTHER" id="PTHR41878">
    <property type="entry name" value="LEXA REPRESSOR-RELATED"/>
    <property type="match status" value="1"/>
</dbReference>